<dbReference type="Pfam" id="PF25411">
    <property type="entry name" value="DUF7888"/>
    <property type="match status" value="1"/>
</dbReference>
<organism evidence="3 4">
    <name type="scientific">Cochliobolus carbonum (strain 26-R-13)</name>
    <name type="common">Maize leaf spot fungus</name>
    <name type="synonym">Bipolaris zeicola</name>
    <dbReference type="NCBI Taxonomy" id="930089"/>
    <lineage>
        <taxon>Eukaryota</taxon>
        <taxon>Fungi</taxon>
        <taxon>Dikarya</taxon>
        <taxon>Ascomycota</taxon>
        <taxon>Pezizomycotina</taxon>
        <taxon>Dothideomycetes</taxon>
        <taxon>Pleosporomycetidae</taxon>
        <taxon>Pleosporales</taxon>
        <taxon>Pleosporineae</taxon>
        <taxon>Pleosporaceae</taxon>
        <taxon>Bipolaris</taxon>
    </lineage>
</organism>
<dbReference type="Proteomes" id="UP000053841">
    <property type="component" value="Unassembled WGS sequence"/>
</dbReference>
<name>W6Y476_COCC2</name>
<evidence type="ECO:0000313" key="4">
    <source>
        <dbReference type="Proteomes" id="UP000053841"/>
    </source>
</evidence>
<evidence type="ECO:0000259" key="2">
    <source>
        <dbReference type="Pfam" id="PF25411"/>
    </source>
</evidence>
<evidence type="ECO:0000256" key="1">
    <source>
        <dbReference type="SAM" id="SignalP"/>
    </source>
</evidence>
<dbReference type="OrthoDB" id="3641472at2759"/>
<protein>
    <recommendedName>
        <fullName evidence="2">DUF7888 domain-containing protein</fullName>
    </recommendedName>
</protein>
<dbReference type="AlphaFoldDB" id="W6Y476"/>
<feature type="signal peptide" evidence="1">
    <location>
        <begin position="1"/>
        <end position="20"/>
    </location>
</feature>
<dbReference type="InterPro" id="IPR057210">
    <property type="entry name" value="DUF7888"/>
</dbReference>
<accession>W6Y476</accession>
<proteinExistence type="predicted"/>
<sequence>MQFSTIRNFSFALLAASALAVPTPTENTGVVANVYAPAALEKRFGPITILLINVIGGKLLAGAISAGIERTKEAIAPSSDTYKTFEDARTAFMQRHIPDLYATREAGSKGVICMNGPYSISAGAVYDGPATEKFSWDIYHTTYDCFEITSGSITNNGDGGWINWGAEGCSISGHTISC</sequence>
<dbReference type="RefSeq" id="XP_007715852.1">
    <property type="nucleotide sequence ID" value="XM_007717662.1"/>
</dbReference>
<reference evidence="3 4" key="1">
    <citation type="journal article" date="2013" name="PLoS Genet.">
        <title>Comparative genome structure, secondary metabolite, and effector coding capacity across Cochliobolus pathogens.</title>
        <authorList>
            <person name="Condon B.J."/>
            <person name="Leng Y."/>
            <person name="Wu D."/>
            <person name="Bushley K.E."/>
            <person name="Ohm R.A."/>
            <person name="Otillar R."/>
            <person name="Martin J."/>
            <person name="Schackwitz W."/>
            <person name="Grimwood J."/>
            <person name="MohdZainudin N."/>
            <person name="Xue C."/>
            <person name="Wang R."/>
            <person name="Manning V.A."/>
            <person name="Dhillon B."/>
            <person name="Tu Z.J."/>
            <person name="Steffenson B.J."/>
            <person name="Salamov A."/>
            <person name="Sun H."/>
            <person name="Lowry S."/>
            <person name="LaButti K."/>
            <person name="Han J."/>
            <person name="Copeland A."/>
            <person name="Lindquist E."/>
            <person name="Barry K."/>
            <person name="Schmutz J."/>
            <person name="Baker S.E."/>
            <person name="Ciuffetti L.M."/>
            <person name="Grigoriev I.V."/>
            <person name="Zhong S."/>
            <person name="Turgeon B.G."/>
        </authorList>
    </citation>
    <scope>NUCLEOTIDE SEQUENCE [LARGE SCALE GENOMIC DNA]</scope>
    <source>
        <strain evidence="3 4">26-R-13</strain>
    </source>
</reference>
<gene>
    <name evidence="3" type="ORF">COCCADRAFT_8026</name>
</gene>
<keyword evidence="1" id="KW-0732">Signal</keyword>
<evidence type="ECO:0000313" key="3">
    <source>
        <dbReference type="EMBL" id="EUC29849.1"/>
    </source>
</evidence>
<keyword evidence="4" id="KW-1185">Reference proteome</keyword>
<dbReference type="EMBL" id="KI964727">
    <property type="protein sequence ID" value="EUC29849.1"/>
    <property type="molecule type" value="Genomic_DNA"/>
</dbReference>
<feature type="chain" id="PRO_5004888499" description="DUF7888 domain-containing protein" evidence="1">
    <location>
        <begin position="21"/>
        <end position="178"/>
    </location>
</feature>
<dbReference type="HOGENOM" id="CLU_1468035_0_0_1"/>
<dbReference type="GeneID" id="19150978"/>
<dbReference type="KEGG" id="bze:COCCADRAFT_8026"/>
<feature type="domain" description="DUF7888" evidence="2">
    <location>
        <begin position="52"/>
        <end position="166"/>
    </location>
</feature>